<feature type="DNA-binding region" description="OmpR/PhoB-type" evidence="5">
    <location>
        <begin position="135"/>
        <end position="229"/>
    </location>
</feature>
<keyword evidence="2" id="KW-0902">Two-component regulatory system</keyword>
<dbReference type="Gene3D" id="1.10.10.10">
    <property type="entry name" value="Winged helix-like DNA-binding domain superfamily/Winged helix DNA-binding domain"/>
    <property type="match status" value="1"/>
</dbReference>
<reference evidence="8" key="1">
    <citation type="submission" date="2022-07" db="EMBL/GenBank/DDBJ databases">
        <title>Taxonomy of Novel Oxalotrophic and Methylotrophic Bacteria.</title>
        <authorList>
            <person name="Sahin N."/>
            <person name="Tani A."/>
        </authorList>
    </citation>
    <scope>NUCLEOTIDE SEQUENCE</scope>
    <source>
        <strain evidence="8">Y10</strain>
    </source>
</reference>
<evidence type="ECO:0000259" key="7">
    <source>
        <dbReference type="PROSITE" id="PS51755"/>
    </source>
</evidence>
<dbReference type="SMART" id="SM00862">
    <property type="entry name" value="Trans_reg_C"/>
    <property type="match status" value="1"/>
</dbReference>
<dbReference type="InterPro" id="IPR016032">
    <property type="entry name" value="Sig_transdc_resp-reg_C-effctor"/>
</dbReference>
<keyword evidence="1 4" id="KW-0597">Phosphoprotein</keyword>
<dbReference type="InterPro" id="IPR011006">
    <property type="entry name" value="CheY-like_superfamily"/>
</dbReference>
<sequence length="229" mass="25820">MKKKDVKILLVDDEPDILEIVGYNLSLEGYQISTAANGIEAVSKAKKEKPHLVIMDVMMPEMDGIEACEQIRKIPDLADTIITFLTARGEDYSQMAGFDAGADDYITKPIKPKVLVSKVKALLRRLKDSNEDVTDDIVKVGDIVINRVEYKIIQKGNEIILPRKEFELLSLLASRPGKVFKREEILDKVWGNEVIVGGRTIDVHIRKLREKIGDDHFKTIKGVGYKFVL</sequence>
<dbReference type="PROSITE" id="PS51755">
    <property type="entry name" value="OMPR_PHOB"/>
    <property type="match status" value="1"/>
</dbReference>
<dbReference type="InterPro" id="IPR001789">
    <property type="entry name" value="Sig_transdc_resp-reg_receiver"/>
</dbReference>
<evidence type="ECO:0000256" key="4">
    <source>
        <dbReference type="PROSITE-ProRule" id="PRU00169"/>
    </source>
</evidence>
<feature type="domain" description="Response regulatory" evidence="6">
    <location>
        <begin position="7"/>
        <end position="123"/>
    </location>
</feature>
<dbReference type="Pfam" id="PF00072">
    <property type="entry name" value="Response_reg"/>
    <property type="match status" value="1"/>
</dbReference>
<dbReference type="PANTHER" id="PTHR48111">
    <property type="entry name" value="REGULATOR OF RPOS"/>
    <property type="match status" value="1"/>
</dbReference>
<accession>A0ABQ5MHV0</accession>
<evidence type="ECO:0000256" key="5">
    <source>
        <dbReference type="PROSITE-ProRule" id="PRU01091"/>
    </source>
</evidence>
<organism evidence="8 9">
    <name type="scientific">Neptunitalea lumnitzerae</name>
    <dbReference type="NCBI Taxonomy" id="2965509"/>
    <lineage>
        <taxon>Bacteria</taxon>
        <taxon>Pseudomonadati</taxon>
        <taxon>Bacteroidota</taxon>
        <taxon>Flavobacteriia</taxon>
        <taxon>Flavobacteriales</taxon>
        <taxon>Flavobacteriaceae</taxon>
        <taxon>Neptunitalea</taxon>
    </lineage>
</organism>
<feature type="modified residue" description="4-aspartylphosphate" evidence="4">
    <location>
        <position position="56"/>
    </location>
</feature>
<dbReference type="RefSeq" id="WP_281764143.1">
    <property type="nucleotide sequence ID" value="NZ_BRVO01000001.1"/>
</dbReference>
<proteinExistence type="predicted"/>
<dbReference type="GO" id="GO:0003677">
    <property type="term" value="F:DNA binding"/>
    <property type="evidence" value="ECO:0007669"/>
    <property type="project" value="UniProtKB-KW"/>
</dbReference>
<evidence type="ECO:0000259" key="6">
    <source>
        <dbReference type="PROSITE" id="PS50110"/>
    </source>
</evidence>
<dbReference type="Pfam" id="PF00486">
    <property type="entry name" value="Trans_reg_C"/>
    <property type="match status" value="1"/>
</dbReference>
<keyword evidence="3 5" id="KW-0238">DNA-binding</keyword>
<dbReference type="Gene3D" id="3.40.50.2300">
    <property type="match status" value="1"/>
</dbReference>
<dbReference type="SUPFAM" id="SSF52172">
    <property type="entry name" value="CheY-like"/>
    <property type="match status" value="1"/>
</dbReference>
<keyword evidence="9" id="KW-1185">Reference proteome</keyword>
<dbReference type="Proteomes" id="UP001143543">
    <property type="component" value="Unassembled WGS sequence"/>
</dbReference>
<dbReference type="CDD" id="cd00383">
    <property type="entry name" value="trans_reg_C"/>
    <property type="match status" value="1"/>
</dbReference>
<evidence type="ECO:0000256" key="2">
    <source>
        <dbReference type="ARBA" id="ARBA00023012"/>
    </source>
</evidence>
<gene>
    <name evidence="8" type="primary">phoP</name>
    <name evidence="8" type="ORF">Y10_08750</name>
</gene>
<protein>
    <submittedName>
        <fullName evidence="8">DNA-binding response regulator</fullName>
    </submittedName>
</protein>
<evidence type="ECO:0000256" key="3">
    <source>
        <dbReference type="ARBA" id="ARBA00023125"/>
    </source>
</evidence>
<dbReference type="EMBL" id="BRVO01000001">
    <property type="protein sequence ID" value="GLB48507.1"/>
    <property type="molecule type" value="Genomic_DNA"/>
</dbReference>
<dbReference type="PANTHER" id="PTHR48111:SF40">
    <property type="entry name" value="PHOSPHATE REGULON TRANSCRIPTIONAL REGULATORY PROTEIN PHOB"/>
    <property type="match status" value="1"/>
</dbReference>
<dbReference type="InterPro" id="IPR001867">
    <property type="entry name" value="OmpR/PhoB-type_DNA-bd"/>
</dbReference>
<name>A0ABQ5MHV0_9FLAO</name>
<feature type="domain" description="OmpR/PhoB-type" evidence="7">
    <location>
        <begin position="135"/>
        <end position="229"/>
    </location>
</feature>
<evidence type="ECO:0000313" key="8">
    <source>
        <dbReference type="EMBL" id="GLB48507.1"/>
    </source>
</evidence>
<evidence type="ECO:0000256" key="1">
    <source>
        <dbReference type="ARBA" id="ARBA00022553"/>
    </source>
</evidence>
<dbReference type="SUPFAM" id="SSF46894">
    <property type="entry name" value="C-terminal effector domain of the bipartite response regulators"/>
    <property type="match status" value="1"/>
</dbReference>
<dbReference type="SMART" id="SM00448">
    <property type="entry name" value="REC"/>
    <property type="match status" value="1"/>
</dbReference>
<evidence type="ECO:0000313" key="9">
    <source>
        <dbReference type="Proteomes" id="UP001143543"/>
    </source>
</evidence>
<comment type="caution">
    <text evidence="8">The sequence shown here is derived from an EMBL/GenBank/DDBJ whole genome shotgun (WGS) entry which is preliminary data.</text>
</comment>
<dbReference type="PROSITE" id="PS50110">
    <property type="entry name" value="RESPONSE_REGULATORY"/>
    <property type="match status" value="1"/>
</dbReference>
<dbReference type="InterPro" id="IPR036388">
    <property type="entry name" value="WH-like_DNA-bd_sf"/>
</dbReference>
<dbReference type="InterPro" id="IPR039420">
    <property type="entry name" value="WalR-like"/>
</dbReference>